<evidence type="ECO:0000256" key="2">
    <source>
        <dbReference type="ARBA" id="ARBA00022723"/>
    </source>
</evidence>
<dbReference type="PANTHER" id="PTHR23080">
    <property type="entry name" value="THAP DOMAIN PROTEIN"/>
    <property type="match status" value="1"/>
</dbReference>
<dbReference type="InterPro" id="IPR027806">
    <property type="entry name" value="HARBI1_dom"/>
</dbReference>
<dbReference type="Proteomes" id="UP000691718">
    <property type="component" value="Unassembled WGS sequence"/>
</dbReference>
<comment type="cofactor">
    <cofactor evidence="1">
        <name>a divalent metal cation</name>
        <dbReference type="ChEBI" id="CHEBI:60240"/>
    </cofactor>
</comment>
<organism evidence="4 5">
    <name type="scientific">Parnassius apollo</name>
    <name type="common">Apollo butterfly</name>
    <name type="synonym">Papilio apollo</name>
    <dbReference type="NCBI Taxonomy" id="110799"/>
    <lineage>
        <taxon>Eukaryota</taxon>
        <taxon>Metazoa</taxon>
        <taxon>Ecdysozoa</taxon>
        <taxon>Arthropoda</taxon>
        <taxon>Hexapoda</taxon>
        <taxon>Insecta</taxon>
        <taxon>Pterygota</taxon>
        <taxon>Neoptera</taxon>
        <taxon>Endopterygota</taxon>
        <taxon>Lepidoptera</taxon>
        <taxon>Glossata</taxon>
        <taxon>Ditrysia</taxon>
        <taxon>Papilionoidea</taxon>
        <taxon>Papilionidae</taxon>
        <taxon>Parnassiinae</taxon>
        <taxon>Parnassini</taxon>
        <taxon>Parnassius</taxon>
        <taxon>Parnassius</taxon>
    </lineage>
</organism>
<evidence type="ECO:0000313" key="4">
    <source>
        <dbReference type="EMBL" id="CAG4946193.1"/>
    </source>
</evidence>
<dbReference type="AlphaFoldDB" id="A0A8S3W8J4"/>
<dbReference type="Pfam" id="PF13359">
    <property type="entry name" value="DDE_Tnp_4"/>
    <property type="match status" value="1"/>
</dbReference>
<dbReference type="GO" id="GO:0046872">
    <property type="term" value="F:metal ion binding"/>
    <property type="evidence" value="ECO:0007669"/>
    <property type="project" value="UniProtKB-KW"/>
</dbReference>
<dbReference type="PANTHER" id="PTHR23080:SF144">
    <property type="entry name" value="SPINDLE AND KINETOCHORE ASSOCIATED COMPLEX SUBUNIT 3"/>
    <property type="match status" value="1"/>
</dbReference>
<feature type="domain" description="DDE Tnp4" evidence="3">
    <location>
        <begin position="33"/>
        <end position="161"/>
    </location>
</feature>
<sequence>MKKLIFFPKPSQIVTLLPIPFRKNYSDVQSIIHCLEIQIEKPANAVKQALNWSENKPCNTFKYLISITPEGRINFISDGYGGRQSDSVIFEDCGILELLPKNAAVMADRGFKNVAHLISEKDCTFVKPPSVNSKTTPAKEEVLETKKISALRIHVEMSIGR</sequence>
<keyword evidence="2" id="KW-0479">Metal-binding</keyword>
<evidence type="ECO:0000259" key="3">
    <source>
        <dbReference type="Pfam" id="PF13359"/>
    </source>
</evidence>
<dbReference type="OrthoDB" id="7782839at2759"/>
<evidence type="ECO:0000313" key="5">
    <source>
        <dbReference type="Proteomes" id="UP000691718"/>
    </source>
</evidence>
<gene>
    <name evidence="4" type="ORF">PAPOLLO_LOCUS3243</name>
</gene>
<evidence type="ECO:0000256" key="1">
    <source>
        <dbReference type="ARBA" id="ARBA00001968"/>
    </source>
</evidence>
<protein>
    <submittedName>
        <fullName evidence="4">(apollo) hypothetical protein</fullName>
    </submittedName>
</protein>
<keyword evidence="5" id="KW-1185">Reference proteome</keyword>
<dbReference type="EMBL" id="CAJQZP010000212">
    <property type="protein sequence ID" value="CAG4946193.1"/>
    <property type="molecule type" value="Genomic_DNA"/>
</dbReference>
<accession>A0A8S3W8J4</accession>
<name>A0A8S3W8J4_PARAO</name>
<reference evidence="4" key="1">
    <citation type="submission" date="2021-04" db="EMBL/GenBank/DDBJ databases">
        <authorList>
            <person name="Tunstrom K."/>
        </authorList>
    </citation>
    <scope>NUCLEOTIDE SEQUENCE</scope>
</reference>
<comment type="caution">
    <text evidence="4">The sequence shown here is derived from an EMBL/GenBank/DDBJ whole genome shotgun (WGS) entry which is preliminary data.</text>
</comment>
<proteinExistence type="predicted"/>